<dbReference type="EMBL" id="CP096659">
    <property type="protein sequence ID" value="UPV75915.1"/>
    <property type="molecule type" value="Genomic_DNA"/>
</dbReference>
<dbReference type="Proteomes" id="UP000830729">
    <property type="component" value="Chromosome"/>
</dbReference>
<dbReference type="RefSeq" id="WP_248651952.1">
    <property type="nucleotide sequence ID" value="NZ_CP096659.1"/>
</dbReference>
<evidence type="ECO:0000313" key="2">
    <source>
        <dbReference type="EMBL" id="UPV75915.1"/>
    </source>
</evidence>
<feature type="transmembrane region" description="Helical" evidence="1">
    <location>
        <begin position="14"/>
        <end position="46"/>
    </location>
</feature>
<keyword evidence="1" id="KW-0812">Transmembrane</keyword>
<name>A0A8U0HXN2_9EURY</name>
<accession>A0A8U0HXN2</accession>
<organism evidence="2 3">
    <name type="scientific">Halorussus limi</name>
    <dbReference type="NCBI Taxonomy" id="2938695"/>
    <lineage>
        <taxon>Archaea</taxon>
        <taxon>Methanobacteriati</taxon>
        <taxon>Methanobacteriota</taxon>
        <taxon>Stenosarchaea group</taxon>
        <taxon>Halobacteria</taxon>
        <taxon>Halobacteriales</taxon>
        <taxon>Haladaptataceae</taxon>
        <taxon>Halorussus</taxon>
    </lineage>
</organism>
<evidence type="ECO:0000256" key="1">
    <source>
        <dbReference type="SAM" id="Phobius"/>
    </source>
</evidence>
<keyword evidence="3" id="KW-1185">Reference proteome</keyword>
<gene>
    <name evidence="2" type="ORF">M0R89_07610</name>
</gene>
<dbReference type="AlphaFoldDB" id="A0A8U0HXN2"/>
<protein>
    <submittedName>
        <fullName evidence="2">Uncharacterized protein</fullName>
    </submittedName>
</protein>
<dbReference type="KEGG" id="halx:M0R89_07610"/>
<keyword evidence="1" id="KW-1133">Transmembrane helix</keyword>
<proteinExistence type="predicted"/>
<reference evidence="2 3" key="1">
    <citation type="submission" date="2022-04" db="EMBL/GenBank/DDBJ databases">
        <title>Diverse halophilic archaea isolated from saline environments.</title>
        <authorList>
            <person name="Cui H.-L."/>
        </authorList>
    </citation>
    <scope>NUCLEOTIDE SEQUENCE [LARGE SCALE GENOMIC DNA]</scope>
    <source>
        <strain evidence="2 3">XZYJT49</strain>
    </source>
</reference>
<evidence type="ECO:0000313" key="3">
    <source>
        <dbReference type="Proteomes" id="UP000830729"/>
    </source>
</evidence>
<sequence>MGISDNLEEVEPTILIGIGFVLFLIPEPATSTLGIGLMLLGIVWWVQWA</sequence>
<dbReference type="GeneID" id="72185055"/>
<keyword evidence="1" id="KW-0472">Membrane</keyword>